<feature type="region of interest" description="Disordered" evidence="2">
    <location>
        <begin position="18"/>
        <end position="182"/>
    </location>
</feature>
<dbReference type="EMBL" id="NNAY01004218">
    <property type="protein sequence ID" value="OXU18189.1"/>
    <property type="molecule type" value="Genomic_DNA"/>
</dbReference>
<gene>
    <name evidence="3" type="ORF">TSAR_010200</name>
</gene>
<feature type="compositionally biased region" description="Basic and acidic residues" evidence="2">
    <location>
        <begin position="140"/>
        <end position="160"/>
    </location>
</feature>
<accession>A0A232EIJ2</accession>
<organism evidence="3 4">
    <name type="scientific">Trichomalopsis sarcophagae</name>
    <dbReference type="NCBI Taxonomy" id="543379"/>
    <lineage>
        <taxon>Eukaryota</taxon>
        <taxon>Metazoa</taxon>
        <taxon>Ecdysozoa</taxon>
        <taxon>Arthropoda</taxon>
        <taxon>Hexapoda</taxon>
        <taxon>Insecta</taxon>
        <taxon>Pterygota</taxon>
        <taxon>Neoptera</taxon>
        <taxon>Endopterygota</taxon>
        <taxon>Hymenoptera</taxon>
        <taxon>Apocrita</taxon>
        <taxon>Proctotrupomorpha</taxon>
        <taxon>Chalcidoidea</taxon>
        <taxon>Pteromalidae</taxon>
        <taxon>Pteromalinae</taxon>
        <taxon>Trichomalopsis</taxon>
    </lineage>
</organism>
<feature type="compositionally biased region" description="Basic and acidic residues" evidence="2">
    <location>
        <begin position="70"/>
        <end position="105"/>
    </location>
</feature>
<dbReference type="Proteomes" id="UP000215335">
    <property type="component" value="Unassembled WGS sequence"/>
</dbReference>
<evidence type="ECO:0000313" key="3">
    <source>
        <dbReference type="EMBL" id="OXU18189.1"/>
    </source>
</evidence>
<keyword evidence="4" id="KW-1185">Reference proteome</keyword>
<name>A0A232EIJ2_9HYME</name>
<feature type="coiled-coil region" evidence="1">
    <location>
        <begin position="212"/>
        <end position="243"/>
    </location>
</feature>
<proteinExistence type="predicted"/>
<evidence type="ECO:0000313" key="4">
    <source>
        <dbReference type="Proteomes" id="UP000215335"/>
    </source>
</evidence>
<protein>
    <submittedName>
        <fullName evidence="3">Uncharacterized protein</fullName>
    </submittedName>
</protein>
<dbReference type="AlphaFoldDB" id="A0A232EIJ2"/>
<reference evidence="3 4" key="1">
    <citation type="journal article" date="2017" name="Curr. Biol.">
        <title>The Evolution of Venom by Co-option of Single-Copy Genes.</title>
        <authorList>
            <person name="Martinson E.O."/>
            <person name="Mrinalini"/>
            <person name="Kelkar Y.D."/>
            <person name="Chang C.H."/>
            <person name="Werren J.H."/>
        </authorList>
    </citation>
    <scope>NUCLEOTIDE SEQUENCE [LARGE SCALE GENOMIC DNA]</scope>
    <source>
        <strain evidence="3 4">Alberta</strain>
        <tissue evidence="3">Whole body</tissue>
    </source>
</reference>
<feature type="compositionally biased region" description="Basic and acidic residues" evidence="2">
    <location>
        <begin position="122"/>
        <end position="131"/>
    </location>
</feature>
<sequence length="282" mass="32946">MNLLVNEIQEIIVGTGQGTRVEEQGFRTPQPCIRRSVEEAGNSKSTRTERRAKRGGGRGGCRIGNKLKQRKLEDSLKSKEETGVKRKQRSTLEQEEKNKKERAGEEEVNEYAFAKGGNVKRTPQEKEKMEDETTGSLKNTIDRSLQKVEEISIKMDKEKEEREDDGELGTEISKTGRKYEQENRGKEGILKYVGERRKRVRRECKEAGEREEKERETEKKDWEMRLEQEKKERREDLKKIIERGKMGQEVSWRLVKEKTRGRGYAEENVVIERKNKKNRGGM</sequence>
<dbReference type="STRING" id="543379.A0A232EIJ2"/>
<evidence type="ECO:0000256" key="1">
    <source>
        <dbReference type="SAM" id="Coils"/>
    </source>
</evidence>
<keyword evidence="1" id="KW-0175">Coiled coil</keyword>
<evidence type="ECO:0000256" key="2">
    <source>
        <dbReference type="SAM" id="MobiDB-lite"/>
    </source>
</evidence>
<comment type="caution">
    <text evidence="3">The sequence shown here is derived from an EMBL/GenBank/DDBJ whole genome shotgun (WGS) entry which is preliminary data.</text>
</comment>